<dbReference type="InterPro" id="IPR001307">
    <property type="entry name" value="Thiosulphate_STrfase_CS"/>
</dbReference>
<accession>B9KYH0</accession>
<keyword evidence="3" id="KW-0670">Pyruvate</keyword>
<feature type="domain" description="Rhodanese" evidence="2">
    <location>
        <begin position="171"/>
        <end position="284"/>
    </location>
</feature>
<dbReference type="AlphaFoldDB" id="B9KYH0"/>
<dbReference type="HOGENOM" id="CLU_031618_1_7_0"/>
<dbReference type="EC" id="2.8.1.2" evidence="3"/>
<dbReference type="PANTHER" id="PTHR43855:SF1">
    <property type="entry name" value="THIOSULFATE SULFURTRANSFERASE"/>
    <property type="match status" value="1"/>
</dbReference>
<dbReference type="GO" id="GO:0016784">
    <property type="term" value="F:3-mercaptopyruvate sulfurtransferase activity"/>
    <property type="evidence" value="ECO:0007669"/>
    <property type="project" value="UniProtKB-EC"/>
</dbReference>
<dbReference type="PANTHER" id="PTHR43855">
    <property type="entry name" value="THIOSULFATE SULFURTRANSFERASE"/>
    <property type="match status" value="1"/>
</dbReference>
<dbReference type="PROSITE" id="PS50206">
    <property type="entry name" value="RHODANESE_3"/>
    <property type="match status" value="2"/>
</dbReference>
<evidence type="ECO:0000259" key="2">
    <source>
        <dbReference type="PROSITE" id="PS50206"/>
    </source>
</evidence>
<dbReference type="GO" id="GO:0004792">
    <property type="term" value="F:thiosulfate-cyanide sulfurtransferase activity"/>
    <property type="evidence" value="ECO:0007669"/>
    <property type="project" value="InterPro"/>
</dbReference>
<dbReference type="Gene3D" id="3.40.250.10">
    <property type="entry name" value="Rhodanese-like domain"/>
    <property type="match status" value="2"/>
</dbReference>
<protein>
    <submittedName>
        <fullName evidence="3">3-mercaptopyruvate sulfurtransferase</fullName>
        <ecNumber evidence="3">2.8.1.2</ecNumber>
    </submittedName>
</protein>
<dbReference type="eggNOG" id="COG2897">
    <property type="taxonomic scope" value="Bacteria"/>
</dbReference>
<dbReference type="CDD" id="cd01449">
    <property type="entry name" value="TST_Repeat_2"/>
    <property type="match status" value="1"/>
</dbReference>
<dbReference type="InterPro" id="IPR051126">
    <property type="entry name" value="Thiosulfate_sulfurtransferase"/>
</dbReference>
<keyword evidence="1" id="KW-0677">Repeat</keyword>
<gene>
    <name evidence="3" type="ordered locus">trd_0517</name>
</gene>
<keyword evidence="4" id="KW-1185">Reference proteome</keyword>
<feature type="domain" description="Rhodanese" evidence="2">
    <location>
        <begin position="21"/>
        <end position="138"/>
    </location>
</feature>
<dbReference type="Pfam" id="PF00581">
    <property type="entry name" value="Rhodanese"/>
    <property type="match status" value="2"/>
</dbReference>
<dbReference type="InterPro" id="IPR036873">
    <property type="entry name" value="Rhodanese-like_dom_sf"/>
</dbReference>
<evidence type="ECO:0000256" key="1">
    <source>
        <dbReference type="ARBA" id="ARBA00022737"/>
    </source>
</evidence>
<sequence>MVSERLTAHFVDTGWLAERLGNPLVRIVDCRYYFDGRDGYEEYRKGHIPGARYLDWTVVTVDPHDPVAYRLAPSQYIAGRLGELGIGDEHLIVGYDDEGGHFVARLWLALAYYGKADRLRILEGGWTRWVAEGRSTATDEPVWPRAAFHLPSTPVHPELVADARDVLEALAFGKSVVLDVRRLSEYTGEEVRARHGGHVPGARHWFWQRSLDWDGLRMFRPPEEVRAGLAELGVTTSTPVITYCHGGVRAAHAALALARAGFRHVRVYVGSWAEWGNRDDLPRALGLPHGDGRES</sequence>
<dbReference type="InterPro" id="IPR001763">
    <property type="entry name" value="Rhodanese-like_dom"/>
</dbReference>
<dbReference type="EMBL" id="CP001275">
    <property type="protein sequence ID" value="ACM05678.1"/>
    <property type="molecule type" value="Genomic_DNA"/>
</dbReference>
<dbReference type="CDD" id="cd01448">
    <property type="entry name" value="TST_Repeat_1"/>
    <property type="match status" value="1"/>
</dbReference>
<dbReference type="KEGG" id="tro:trd_0517"/>
<proteinExistence type="predicted"/>
<evidence type="ECO:0000313" key="3">
    <source>
        <dbReference type="EMBL" id="ACM05678.1"/>
    </source>
</evidence>
<name>B9KYH0_THERP</name>
<dbReference type="PROSITE" id="PS00380">
    <property type="entry name" value="RHODANESE_1"/>
    <property type="match status" value="1"/>
</dbReference>
<keyword evidence="3" id="KW-0808">Transferase</keyword>
<dbReference type="Proteomes" id="UP000000447">
    <property type="component" value="Chromosome"/>
</dbReference>
<dbReference type="SUPFAM" id="SSF52821">
    <property type="entry name" value="Rhodanese/Cell cycle control phosphatase"/>
    <property type="match status" value="2"/>
</dbReference>
<dbReference type="SMART" id="SM00450">
    <property type="entry name" value="RHOD"/>
    <property type="match status" value="2"/>
</dbReference>
<dbReference type="OrthoDB" id="9770030at2"/>
<evidence type="ECO:0000313" key="4">
    <source>
        <dbReference type="Proteomes" id="UP000000447"/>
    </source>
</evidence>
<reference evidence="3 4" key="1">
    <citation type="journal article" date="2009" name="PLoS ONE">
        <title>Complete genome sequence of the aerobic CO-oxidizing thermophile Thermomicrobium roseum.</title>
        <authorList>
            <person name="Wu D."/>
            <person name="Raymond J."/>
            <person name="Wu M."/>
            <person name="Chatterji S."/>
            <person name="Ren Q."/>
            <person name="Graham J.E."/>
            <person name="Bryant D.A."/>
            <person name="Robb F."/>
            <person name="Colman A."/>
            <person name="Tallon L.J."/>
            <person name="Badger J.H."/>
            <person name="Madupu R."/>
            <person name="Ward N.L."/>
            <person name="Eisen J.A."/>
        </authorList>
    </citation>
    <scope>NUCLEOTIDE SEQUENCE [LARGE SCALE GENOMIC DNA]</scope>
    <source>
        <strain evidence="4">ATCC 27502 / DSM 5159 / P-2</strain>
    </source>
</reference>
<dbReference type="STRING" id="309801.trd_0517"/>
<organism evidence="3 4">
    <name type="scientific">Thermomicrobium roseum (strain ATCC 27502 / DSM 5159 / P-2)</name>
    <dbReference type="NCBI Taxonomy" id="309801"/>
    <lineage>
        <taxon>Bacteria</taxon>
        <taxon>Pseudomonadati</taxon>
        <taxon>Thermomicrobiota</taxon>
        <taxon>Thermomicrobia</taxon>
        <taxon>Thermomicrobiales</taxon>
        <taxon>Thermomicrobiaceae</taxon>
        <taxon>Thermomicrobium</taxon>
    </lineage>
</organism>